<dbReference type="InterPro" id="IPR007387">
    <property type="entry name" value="TRAP_DctQ"/>
</dbReference>
<name>A0A8J7FDI4_9GAMM</name>
<comment type="caution">
    <text evidence="11">The sequence shown here is derived from an EMBL/GenBank/DDBJ whole genome shotgun (WGS) entry which is preliminary data.</text>
</comment>
<sequence>MALTFCLVVVMRYIFEADLFAYEEWILVIAFWMYFIGGAVGSYENSHIKADFLLTVLKTARAKWVLVNVTLTLEFIICSILCYWAFLMIQEELVAYPEWQRTSALQIPFIVPRLSIFIGLMFMAFYTLLHLYSGLRSGPSEEWVNEEIPPNSN</sequence>
<comment type="function">
    <text evidence="9">Part of the tripartite ATP-independent periplasmic (TRAP) transport system.</text>
</comment>
<evidence type="ECO:0000256" key="1">
    <source>
        <dbReference type="ARBA" id="ARBA00004429"/>
    </source>
</evidence>
<comment type="subunit">
    <text evidence="9">The complex comprises the extracytoplasmic solute receptor protein and the two transmembrane proteins.</text>
</comment>
<feature type="transmembrane region" description="Helical" evidence="9">
    <location>
        <begin position="26"/>
        <end position="43"/>
    </location>
</feature>
<feature type="transmembrane region" description="Helical" evidence="9">
    <location>
        <begin position="64"/>
        <end position="89"/>
    </location>
</feature>
<reference evidence="11" key="1">
    <citation type="submission" date="2020-10" db="EMBL/GenBank/DDBJ databases">
        <title>Bacterium isolated from coastal waters sediment.</title>
        <authorList>
            <person name="Chen R.-J."/>
            <person name="Lu D.-C."/>
            <person name="Zhu K.-L."/>
            <person name="Du Z.-J."/>
        </authorList>
    </citation>
    <scope>NUCLEOTIDE SEQUENCE</scope>
    <source>
        <strain evidence="11">N1Y112</strain>
    </source>
</reference>
<evidence type="ECO:0000313" key="12">
    <source>
        <dbReference type="Proteomes" id="UP000640333"/>
    </source>
</evidence>
<keyword evidence="5 9" id="KW-0812">Transmembrane</keyword>
<gene>
    <name evidence="11" type="ORF">IOQ59_12410</name>
</gene>
<keyword evidence="12" id="KW-1185">Reference proteome</keyword>
<accession>A0A8J7FDI4</accession>
<evidence type="ECO:0000256" key="2">
    <source>
        <dbReference type="ARBA" id="ARBA00022448"/>
    </source>
</evidence>
<evidence type="ECO:0000256" key="3">
    <source>
        <dbReference type="ARBA" id="ARBA00022475"/>
    </source>
</evidence>
<evidence type="ECO:0000256" key="9">
    <source>
        <dbReference type="RuleBase" id="RU369079"/>
    </source>
</evidence>
<keyword evidence="7 9" id="KW-0472">Membrane</keyword>
<organism evidence="11 12">
    <name type="scientific">Pontibacterium sinense</name>
    <dbReference type="NCBI Taxonomy" id="2781979"/>
    <lineage>
        <taxon>Bacteria</taxon>
        <taxon>Pseudomonadati</taxon>
        <taxon>Pseudomonadota</taxon>
        <taxon>Gammaproteobacteria</taxon>
        <taxon>Oceanospirillales</taxon>
        <taxon>Oceanospirillaceae</taxon>
        <taxon>Pontibacterium</taxon>
    </lineage>
</organism>
<protein>
    <recommendedName>
        <fullName evidence="9">TRAP transporter small permease protein</fullName>
    </recommendedName>
</protein>
<evidence type="ECO:0000256" key="7">
    <source>
        <dbReference type="ARBA" id="ARBA00023136"/>
    </source>
</evidence>
<keyword evidence="2 9" id="KW-0813">Transport</keyword>
<keyword evidence="4 9" id="KW-0997">Cell inner membrane</keyword>
<dbReference type="Pfam" id="PF04290">
    <property type="entry name" value="DctQ"/>
    <property type="match status" value="1"/>
</dbReference>
<evidence type="ECO:0000256" key="6">
    <source>
        <dbReference type="ARBA" id="ARBA00022989"/>
    </source>
</evidence>
<keyword evidence="3" id="KW-1003">Cell membrane</keyword>
<dbReference type="InterPro" id="IPR055348">
    <property type="entry name" value="DctQ"/>
</dbReference>
<dbReference type="GO" id="GO:0005886">
    <property type="term" value="C:plasma membrane"/>
    <property type="evidence" value="ECO:0007669"/>
    <property type="project" value="UniProtKB-SubCell"/>
</dbReference>
<dbReference type="RefSeq" id="WP_193953700.1">
    <property type="nucleotide sequence ID" value="NZ_JADEYS010000012.1"/>
</dbReference>
<dbReference type="EMBL" id="JADEYS010000012">
    <property type="protein sequence ID" value="MBE9398062.1"/>
    <property type="molecule type" value="Genomic_DNA"/>
</dbReference>
<comment type="subcellular location">
    <subcellularLocation>
        <location evidence="1 9">Cell inner membrane</location>
        <topology evidence="1 9">Multi-pass membrane protein</topology>
    </subcellularLocation>
</comment>
<dbReference type="Proteomes" id="UP000640333">
    <property type="component" value="Unassembled WGS sequence"/>
</dbReference>
<comment type="similarity">
    <text evidence="8 9">Belongs to the TRAP transporter small permease family.</text>
</comment>
<evidence type="ECO:0000313" key="11">
    <source>
        <dbReference type="EMBL" id="MBE9398062.1"/>
    </source>
</evidence>
<evidence type="ECO:0000256" key="8">
    <source>
        <dbReference type="ARBA" id="ARBA00038436"/>
    </source>
</evidence>
<dbReference type="GO" id="GO:0022857">
    <property type="term" value="F:transmembrane transporter activity"/>
    <property type="evidence" value="ECO:0007669"/>
    <property type="project" value="UniProtKB-UniRule"/>
</dbReference>
<feature type="transmembrane region" description="Helical" evidence="9">
    <location>
        <begin position="109"/>
        <end position="129"/>
    </location>
</feature>
<evidence type="ECO:0000256" key="5">
    <source>
        <dbReference type="ARBA" id="ARBA00022692"/>
    </source>
</evidence>
<keyword evidence="6 9" id="KW-1133">Transmembrane helix</keyword>
<comment type="caution">
    <text evidence="9">Lacks conserved residue(s) required for the propagation of feature annotation.</text>
</comment>
<proteinExistence type="inferred from homology"/>
<dbReference type="PANTHER" id="PTHR35011">
    <property type="entry name" value="2,3-DIKETO-L-GULONATE TRAP TRANSPORTER SMALL PERMEASE PROTEIN YIAM"/>
    <property type="match status" value="1"/>
</dbReference>
<dbReference type="GO" id="GO:0015740">
    <property type="term" value="P:C4-dicarboxylate transport"/>
    <property type="evidence" value="ECO:0007669"/>
    <property type="project" value="TreeGrafter"/>
</dbReference>
<evidence type="ECO:0000256" key="4">
    <source>
        <dbReference type="ARBA" id="ARBA00022519"/>
    </source>
</evidence>
<evidence type="ECO:0000259" key="10">
    <source>
        <dbReference type="Pfam" id="PF04290"/>
    </source>
</evidence>
<feature type="domain" description="Tripartite ATP-independent periplasmic transporters DctQ component" evidence="10">
    <location>
        <begin position="1"/>
        <end position="136"/>
    </location>
</feature>
<dbReference type="AlphaFoldDB" id="A0A8J7FDI4"/>
<dbReference type="PANTHER" id="PTHR35011:SF2">
    <property type="entry name" value="2,3-DIKETO-L-GULONATE TRAP TRANSPORTER SMALL PERMEASE PROTEIN YIAM"/>
    <property type="match status" value="1"/>
</dbReference>